<sequence>MNYLKVPYREKDEAKSLGARWDRDASSWYVPTGVDITPFSKWLPASAASALAPSTSNSTDLAAPASTTELEVPKGISLSRLLAGVAAAVSAAYREGVWIRAEVMKVDARNQNVYLELSERTAEGDVTATGRGFIPARVANRILPEFQRATGATLGPGIKVLVRARPVFSARWGLSLEIDAIDASFTLGDLAARMREIRVRLQREGLFDANKQLPAPVDFELVLVTAPEEAAGLGDFRADADVLQRHGVCRFVYAHSRFQGDGSAAEILSAAQNGLAAIEDDHGRLPDAVVVIRGGGAVNDLAWLNDYALARWICECPVPVLSGIGHERDNTILDEVAHTRFDTPSKVIAGIRDRIVARTRAAIEAYESIMSTAERAVTERRQQSDRLVETVKSSAAAALHRARLESERLNTGIRAGVQGQLAQAKQRVPSLLSDVRSGASTAIAEARSGAERWFAVTGERARAAADQARVAAATHMGVVHDRSLLLVETARKAAVGLLREVMGQGPQRTLARGFALVRGVDGKPVTRIAGVAAGDTIEIELADGQLGAAVSEVKRGADERGES</sequence>
<feature type="domain" description="Exonuclease VII large subunit C-terminal" evidence="6">
    <location>
        <begin position="206"/>
        <end position="548"/>
    </location>
</feature>
<comment type="caution">
    <text evidence="9">The sequence shown here is derived from an EMBL/GenBank/DDBJ whole genome shotgun (WGS) entry which is preliminary data.</text>
</comment>
<name>A0ABW7HEV6_9BURK</name>
<proteinExistence type="predicted"/>
<dbReference type="PANTHER" id="PTHR30008:SF0">
    <property type="entry name" value="EXODEOXYRIBONUCLEASE 7 LARGE SUBUNIT"/>
    <property type="match status" value="1"/>
</dbReference>
<accession>A0ABW7HEV6</accession>
<evidence type="ECO:0000259" key="6">
    <source>
        <dbReference type="Pfam" id="PF02601"/>
    </source>
</evidence>
<keyword evidence="2" id="KW-0540">Nuclease</keyword>
<dbReference type="InterPro" id="IPR043764">
    <property type="entry name" value="DUF5710"/>
</dbReference>
<dbReference type="Pfam" id="PF02601">
    <property type="entry name" value="Exonuc_VII_L"/>
    <property type="match status" value="1"/>
</dbReference>
<dbReference type="NCBIfam" id="TIGR00237">
    <property type="entry name" value="xseA"/>
    <property type="match status" value="1"/>
</dbReference>
<organism evidence="9 10">
    <name type="scientific">Pelomonas candidula</name>
    <dbReference type="NCBI Taxonomy" id="3299025"/>
    <lineage>
        <taxon>Bacteria</taxon>
        <taxon>Pseudomonadati</taxon>
        <taxon>Pseudomonadota</taxon>
        <taxon>Betaproteobacteria</taxon>
        <taxon>Burkholderiales</taxon>
        <taxon>Sphaerotilaceae</taxon>
        <taxon>Roseateles</taxon>
    </lineage>
</organism>
<dbReference type="Pfam" id="PF13742">
    <property type="entry name" value="tRNA_anti_2"/>
    <property type="match status" value="1"/>
</dbReference>
<feature type="domain" description="OB-fold nucleic acid binding" evidence="7">
    <location>
        <begin position="77"/>
        <end position="181"/>
    </location>
</feature>
<keyword evidence="1" id="KW-0963">Cytoplasm</keyword>
<evidence type="ECO:0000256" key="3">
    <source>
        <dbReference type="ARBA" id="ARBA00022801"/>
    </source>
</evidence>
<evidence type="ECO:0000259" key="8">
    <source>
        <dbReference type="Pfam" id="PF18974"/>
    </source>
</evidence>
<evidence type="ECO:0000313" key="10">
    <source>
        <dbReference type="Proteomes" id="UP001606134"/>
    </source>
</evidence>
<feature type="domain" description="DUF5710" evidence="8">
    <location>
        <begin position="3"/>
        <end position="44"/>
    </location>
</feature>
<evidence type="ECO:0000256" key="1">
    <source>
        <dbReference type="ARBA" id="ARBA00022490"/>
    </source>
</evidence>
<protein>
    <recommendedName>
        <fullName evidence="5">Exodeoxyribonuclease VII large subunit</fullName>
        <ecNumber evidence="5">3.1.11.6</ecNumber>
    </recommendedName>
</protein>
<dbReference type="EC" id="3.1.11.6" evidence="5"/>
<dbReference type="InterPro" id="IPR025824">
    <property type="entry name" value="OB-fold_nuc-bd_dom"/>
</dbReference>
<evidence type="ECO:0000259" key="7">
    <source>
        <dbReference type="Pfam" id="PF13742"/>
    </source>
</evidence>
<evidence type="ECO:0000256" key="4">
    <source>
        <dbReference type="ARBA" id="ARBA00022839"/>
    </source>
</evidence>
<keyword evidence="3 9" id="KW-0378">Hydrolase</keyword>
<dbReference type="EMBL" id="JBIGIC010000008">
    <property type="protein sequence ID" value="MFG6488304.1"/>
    <property type="molecule type" value="Genomic_DNA"/>
</dbReference>
<evidence type="ECO:0000313" key="9">
    <source>
        <dbReference type="EMBL" id="MFG6488304.1"/>
    </source>
</evidence>
<reference evidence="9 10" key="1">
    <citation type="submission" date="2024-08" db="EMBL/GenBank/DDBJ databases">
        <authorList>
            <person name="Lu H."/>
        </authorList>
    </citation>
    <scope>NUCLEOTIDE SEQUENCE [LARGE SCALE GENOMIC DNA]</scope>
    <source>
        <strain evidence="9 10">BYS78W</strain>
    </source>
</reference>
<dbReference type="Proteomes" id="UP001606134">
    <property type="component" value="Unassembled WGS sequence"/>
</dbReference>
<dbReference type="RefSeq" id="WP_394412937.1">
    <property type="nucleotide sequence ID" value="NZ_JBIGIC010000008.1"/>
</dbReference>
<dbReference type="PANTHER" id="PTHR30008">
    <property type="entry name" value="EXODEOXYRIBONUCLEASE 7 LARGE SUBUNIT"/>
    <property type="match status" value="1"/>
</dbReference>
<gene>
    <name evidence="9" type="primary">xseA</name>
    <name evidence="9" type="ORF">ACG04R_16575</name>
</gene>
<dbReference type="InterPro" id="IPR020579">
    <property type="entry name" value="Exonuc_VII_lsu_C"/>
</dbReference>
<keyword evidence="4" id="KW-0269">Exonuclease</keyword>
<dbReference type="InterPro" id="IPR003753">
    <property type="entry name" value="Exonuc_VII_L"/>
</dbReference>
<dbReference type="GO" id="GO:0008855">
    <property type="term" value="F:exodeoxyribonuclease VII activity"/>
    <property type="evidence" value="ECO:0007669"/>
    <property type="project" value="UniProtKB-EC"/>
</dbReference>
<keyword evidence="10" id="KW-1185">Reference proteome</keyword>
<evidence type="ECO:0000256" key="5">
    <source>
        <dbReference type="NCBIfam" id="TIGR00237"/>
    </source>
</evidence>
<dbReference type="Pfam" id="PF18974">
    <property type="entry name" value="DUF5710"/>
    <property type="match status" value="1"/>
</dbReference>
<evidence type="ECO:0000256" key="2">
    <source>
        <dbReference type="ARBA" id="ARBA00022722"/>
    </source>
</evidence>